<dbReference type="Pfam" id="PF13699">
    <property type="entry name" value="eCIS_core"/>
    <property type="match status" value="1"/>
</dbReference>
<evidence type="ECO:0000259" key="2">
    <source>
        <dbReference type="Pfam" id="PF13699"/>
    </source>
</evidence>
<feature type="region of interest" description="Disordered" evidence="1">
    <location>
        <begin position="326"/>
        <end position="348"/>
    </location>
</feature>
<dbReference type="EMBL" id="JBHSED010000023">
    <property type="protein sequence ID" value="MFC4304424.1"/>
    <property type="molecule type" value="Genomic_DNA"/>
</dbReference>
<dbReference type="InterPro" id="IPR025295">
    <property type="entry name" value="eCIS_core_dom"/>
</dbReference>
<evidence type="ECO:0000256" key="1">
    <source>
        <dbReference type="SAM" id="MobiDB-lite"/>
    </source>
</evidence>
<feature type="compositionally biased region" description="Basic and acidic residues" evidence="1">
    <location>
        <begin position="543"/>
        <end position="574"/>
    </location>
</feature>
<proteinExistence type="predicted"/>
<feature type="compositionally biased region" description="Acidic residues" evidence="1">
    <location>
        <begin position="215"/>
        <end position="241"/>
    </location>
</feature>
<name>A0ABV8SDK8_9BACL</name>
<sequence>MSPAHILELQGMLGNRAASQMLRPDGRSGLPAPLKSGIESLSGIAMDDVAVHYNSRKPEQIQAHAFAAGTDIHLGAGQEKHLPHEAWHVVQQKQGKVKPTLQAKGKKFNLQSDLEREADLMGEQADIAGRAGAVQPRPLQITPPIAPVIQGKFIIKSNGTREEVSDDYRLKPGEQFLNEPEEKHHTDDEEEDDDGGDDDKGVAADDDGGPALADDQWDDDDDDGGPALADDERDDDDDDDDGWPKLADDDDDVADDSDGQESKDRRVLVDAERSKVGKSPAKYVREVLEESSSDEDSGMDSDNFAQAFERIQSVRKPIARSEIEDKKELSDTFAQEVGRGKGASGETFSRLAGMHRDRDGVVSVRSNRILFAAHRRIIPLNQSGRAPGQKRAAKYTPPLPYAAYRKKFNTAVPQAFRDLLSRGGKGFPARVRRRLNRESQGQFDLWQDERRYKTLDLTNPEGKAAALEHKLNKGGSAGFPEGQVRSRNLSLVNDARKDDKGLHPLFHSIKAGNGSGSTNYSAFHSAAAAAVAAGIRVDKRHRAQDSEDSDRVDNESDSDRDSKSEHSDSDSDNRHIKKKRRRGSPPPRPH</sequence>
<feature type="region of interest" description="Disordered" evidence="1">
    <location>
        <begin position="538"/>
        <end position="590"/>
    </location>
</feature>
<feature type="compositionally biased region" description="Basic and acidic residues" evidence="1">
    <location>
        <begin position="260"/>
        <end position="275"/>
    </location>
</feature>
<accession>A0ABV8SDK8</accession>
<feature type="compositionally biased region" description="Acidic residues" evidence="1">
    <location>
        <begin position="289"/>
        <end position="299"/>
    </location>
</feature>
<keyword evidence="4" id="KW-1185">Reference proteome</keyword>
<reference evidence="4" key="1">
    <citation type="journal article" date="2019" name="Int. J. Syst. Evol. Microbiol.">
        <title>The Global Catalogue of Microorganisms (GCM) 10K type strain sequencing project: providing services to taxonomists for standard genome sequencing and annotation.</title>
        <authorList>
            <consortium name="The Broad Institute Genomics Platform"/>
            <consortium name="The Broad Institute Genome Sequencing Center for Infectious Disease"/>
            <person name="Wu L."/>
            <person name="Ma J."/>
        </authorList>
    </citation>
    <scope>NUCLEOTIDE SEQUENCE [LARGE SCALE GENOMIC DNA]</scope>
    <source>
        <strain evidence="4">CGMCC 4.1641</strain>
    </source>
</reference>
<comment type="caution">
    <text evidence="3">The sequence shown here is derived from an EMBL/GenBank/DDBJ whole genome shotgun (WGS) entry which is preliminary data.</text>
</comment>
<organism evidence="3 4">
    <name type="scientific">Cohnella boryungensis</name>
    <dbReference type="NCBI Taxonomy" id="768479"/>
    <lineage>
        <taxon>Bacteria</taxon>
        <taxon>Bacillati</taxon>
        <taxon>Bacillota</taxon>
        <taxon>Bacilli</taxon>
        <taxon>Bacillales</taxon>
        <taxon>Paenibacillaceae</taxon>
        <taxon>Cohnella</taxon>
    </lineage>
</organism>
<evidence type="ECO:0000313" key="4">
    <source>
        <dbReference type="Proteomes" id="UP001595755"/>
    </source>
</evidence>
<feature type="compositionally biased region" description="Acidic residues" evidence="1">
    <location>
        <begin position="188"/>
        <end position="197"/>
    </location>
</feature>
<feature type="compositionally biased region" description="Basic and acidic residues" evidence="1">
    <location>
        <begin position="160"/>
        <end position="172"/>
    </location>
</feature>
<protein>
    <submittedName>
        <fullName evidence="3">DUF4157 domain-containing protein</fullName>
    </submittedName>
</protein>
<evidence type="ECO:0000313" key="3">
    <source>
        <dbReference type="EMBL" id="MFC4304424.1"/>
    </source>
</evidence>
<feature type="compositionally biased region" description="Acidic residues" evidence="1">
    <location>
        <begin position="248"/>
        <end position="259"/>
    </location>
</feature>
<feature type="region of interest" description="Disordered" evidence="1">
    <location>
        <begin position="160"/>
        <end position="308"/>
    </location>
</feature>
<feature type="compositionally biased region" description="Basic residues" evidence="1">
    <location>
        <begin position="575"/>
        <end position="590"/>
    </location>
</feature>
<dbReference type="Proteomes" id="UP001595755">
    <property type="component" value="Unassembled WGS sequence"/>
</dbReference>
<feature type="domain" description="eCIS core" evidence="2">
    <location>
        <begin position="30"/>
        <end position="95"/>
    </location>
</feature>
<gene>
    <name evidence="3" type="ORF">ACFO1S_13430</name>
</gene>
<dbReference type="RefSeq" id="WP_204604863.1">
    <property type="nucleotide sequence ID" value="NZ_JBHSED010000023.1"/>
</dbReference>